<evidence type="ECO:0000313" key="3">
    <source>
        <dbReference type="Proteomes" id="UP000501346"/>
    </source>
</evidence>
<dbReference type="PANTHER" id="PTHR45348">
    <property type="entry name" value="HYPOTHETICAL OXIDOREDUCTASE (EUROFUNG)"/>
    <property type="match status" value="1"/>
</dbReference>
<dbReference type="PANTHER" id="PTHR45348:SF2">
    <property type="entry name" value="ZINC-TYPE ALCOHOL DEHYDROGENASE-LIKE PROTEIN C2E1P3.01"/>
    <property type="match status" value="1"/>
</dbReference>
<dbReference type="Gene3D" id="3.40.50.720">
    <property type="entry name" value="NAD(P)-binding Rossmann-like Domain"/>
    <property type="match status" value="1"/>
</dbReference>
<gene>
    <name evidence="2" type="ORF">GRS66_002368</name>
</gene>
<dbReference type="SUPFAM" id="SSF51735">
    <property type="entry name" value="NAD(P)-binding Rossmann-fold domains"/>
    <property type="match status" value="1"/>
</dbReference>
<feature type="domain" description="Alcohol dehydrogenase-like C-terminal" evidence="1">
    <location>
        <begin position="13"/>
        <end position="81"/>
    </location>
</feature>
<proteinExistence type="predicted"/>
<keyword evidence="3" id="KW-1185">Reference proteome</keyword>
<dbReference type="EMBL" id="CP048989">
    <property type="protein sequence ID" value="QID80063.1"/>
    <property type="molecule type" value="Genomic_DNA"/>
</dbReference>
<reference evidence="2 3" key="1">
    <citation type="journal article" date="2019" name="BMC Genomics">
        <title>Chromosome level assembly and comparative genome analysis confirm lager-brewing yeasts originated from a single hybridization.</title>
        <authorList>
            <person name="Salazar A.N."/>
            <person name="Gorter de Vries A.R."/>
            <person name="van den Broek M."/>
            <person name="Brouwers N."/>
            <person name="de la Torre Cortes P."/>
            <person name="Kuijpers N.G.A."/>
            <person name="Daran J.G."/>
            <person name="Abeel T."/>
        </authorList>
    </citation>
    <scope>NUCLEOTIDE SEQUENCE [LARGE SCALE GENOMIC DNA]</scope>
    <source>
        <strain evidence="2 3">CBS 1483</strain>
    </source>
</reference>
<organism evidence="2 3">
    <name type="scientific">Saccharomyces pastorianus</name>
    <name type="common">Lager yeast</name>
    <name type="synonym">Saccharomyces cerevisiae x Saccharomyces eubayanus</name>
    <dbReference type="NCBI Taxonomy" id="27292"/>
    <lineage>
        <taxon>Eukaryota</taxon>
        <taxon>Fungi</taxon>
        <taxon>Dikarya</taxon>
        <taxon>Ascomycota</taxon>
        <taxon>Saccharomycotina</taxon>
        <taxon>Saccharomycetes</taxon>
        <taxon>Saccharomycetales</taxon>
        <taxon>Saccharomycetaceae</taxon>
        <taxon>Saccharomyces</taxon>
    </lineage>
</organism>
<evidence type="ECO:0000313" key="2">
    <source>
        <dbReference type="EMBL" id="QID80063.1"/>
    </source>
</evidence>
<accession>A0A6C1DTY1</accession>
<evidence type="ECO:0000259" key="1">
    <source>
        <dbReference type="Pfam" id="PF00107"/>
    </source>
</evidence>
<dbReference type="GO" id="GO:0016651">
    <property type="term" value="F:oxidoreductase activity, acting on NAD(P)H"/>
    <property type="evidence" value="ECO:0007669"/>
    <property type="project" value="InterPro"/>
</dbReference>
<dbReference type="InterPro" id="IPR036291">
    <property type="entry name" value="NAD(P)-bd_dom_sf"/>
</dbReference>
<dbReference type="InterPro" id="IPR047122">
    <property type="entry name" value="Trans-enoyl_RdTase-like"/>
</dbReference>
<protein>
    <recommendedName>
        <fullName evidence="1">Alcohol dehydrogenase-like C-terminal domain-containing protein</fullName>
    </recommendedName>
</protein>
<dbReference type="Proteomes" id="UP000501346">
    <property type="component" value="Chromosome ScVIII"/>
</dbReference>
<dbReference type="OrthoDB" id="9992527at2759"/>
<dbReference type="InterPro" id="IPR013149">
    <property type="entry name" value="ADH-like_C"/>
</dbReference>
<dbReference type="Pfam" id="PF00107">
    <property type="entry name" value="ADH_zinc_N"/>
    <property type="match status" value="1"/>
</dbReference>
<dbReference type="AlphaFoldDB" id="A0A6C1DTY1"/>
<sequence>MASPRSLLWLLETRKLLKEYGADELFDYHDIDVVEQIKHKYNNISYLVDCVANQNTLQQVYKCAADKQDATVVELTNLTEENVKKENRRQNVTIDRTRLYSIGGHEVPFGGITFPADPEARRAATEFVKFINPKISDGQIHHIPARVYKNGLYDVPRILEDIKIGKNSGEKLVAVLN</sequence>
<name>A0A6C1DTY1_SACPS</name>